<dbReference type="Proteomes" id="UP000017840">
    <property type="component" value="Unassembled WGS sequence"/>
</dbReference>
<organism evidence="5 6">
    <name type="scientific">Candidatus Halobonum tyrrellensis G22</name>
    <dbReference type="NCBI Taxonomy" id="1324957"/>
    <lineage>
        <taxon>Archaea</taxon>
        <taxon>Methanobacteriati</taxon>
        <taxon>Methanobacteriota</taxon>
        <taxon>Stenosarchaea group</taxon>
        <taxon>Halobacteria</taxon>
        <taxon>Halobacteriales</taxon>
        <taxon>Haloferacaceae</taxon>
        <taxon>Candidatus Halobonum</taxon>
    </lineage>
</organism>
<dbReference type="SUPFAM" id="SSF52540">
    <property type="entry name" value="P-loop containing nucleoside triphosphate hydrolases"/>
    <property type="match status" value="1"/>
</dbReference>
<gene>
    <name evidence="5" type="ORF">K933_16882</name>
</gene>
<evidence type="ECO:0000256" key="3">
    <source>
        <dbReference type="SAM" id="Coils"/>
    </source>
</evidence>
<dbReference type="Gene3D" id="1.10.287.1490">
    <property type="match status" value="1"/>
</dbReference>
<proteinExistence type="inferred from homology"/>
<evidence type="ECO:0000256" key="2">
    <source>
        <dbReference type="ARBA" id="ARBA00049666"/>
    </source>
</evidence>
<comment type="similarity">
    <text evidence="2">Belongs to the Sph1/Sph2 family.</text>
</comment>
<dbReference type="NCBIfam" id="NF045487">
    <property type="entry name" value="ASRP"/>
    <property type="match status" value="1"/>
</dbReference>
<evidence type="ECO:0000256" key="1">
    <source>
        <dbReference type="ARBA" id="ARBA00023054"/>
    </source>
</evidence>
<evidence type="ECO:0000256" key="4">
    <source>
        <dbReference type="SAM" id="MobiDB-lite"/>
    </source>
</evidence>
<name>V4H8D9_9EURY</name>
<dbReference type="InterPro" id="IPR027417">
    <property type="entry name" value="P-loop_NTPase"/>
</dbReference>
<dbReference type="STRING" id="1324957.K933_16882"/>
<sequence>MRAENIGGIDSTELTLSSGVTVLSGRNATNRTSFLQALMAGLGGDQATLKRDADEGRVELEFDGETYTRTLTRGGDGVVMGGDPYLDDATTAELFAFLLESNEARQVVERAGDLREVIMRPVDTDAIQAEVSRLTDERQDVDSRLDSLESLADRLPDLERRRTSLREQIEEKETELADKETEIEEADAEVEESRSEQVELEETLEELRDVRSSLEDVRFDIETERQSIEGLEDDLAEYESELADLPETPAGNVADLEDDIERLRSRERDIESTLNRLQRVVQFNEEMLDGSETELQSVVEGSREGDGSVTDSLVEGETVTCWTCGSEVDPGRIEETLDVLRETAAEKRAERNEVREELDEIESDRSQYERQQRERDRLERRISETESELDRRRDRIPDLEDERDDLHAEIEELESTVDELEGADQSPLLDLHREANQLEFEIERLEGEVEDVDAEIDDIESQLDERDDLEARREEIGEELTDLRTRIDRIERSAVDEFNEQMATVLDILDYENLDRVWIERRETTRQEGRRKVETTVFDLHVIRSTGDGTTYEDTIDHLSESEREVIGLVFALAGYLVHEAYEEVPFVLLDSLEAIDSERIADLVDYFGEYADYLVVALLPEDAAAVDDRHERVAPA</sequence>
<evidence type="ECO:0000313" key="5">
    <source>
        <dbReference type="EMBL" id="ESP86955.1"/>
    </source>
</evidence>
<feature type="compositionally biased region" description="Basic and acidic residues" evidence="4">
    <location>
        <begin position="346"/>
        <end position="355"/>
    </location>
</feature>
<protein>
    <submittedName>
        <fullName evidence="5">SMC-like protein Sph2</fullName>
    </submittedName>
</protein>
<dbReference type="Gene3D" id="3.40.50.300">
    <property type="entry name" value="P-loop containing nucleotide triphosphate hydrolases"/>
    <property type="match status" value="1"/>
</dbReference>
<reference evidence="5 6" key="1">
    <citation type="journal article" date="2013" name="Genome Announc.">
        <title>Draft Genome Sequence of 'Candidatus Halobonum tyrrellensis' Strain G22, Isolated from the Hypersaline Waters of Lake Tyrrell, Australia.</title>
        <authorList>
            <person name="Ugalde J.A."/>
            <person name="Narasingarao P."/>
            <person name="Kuo S."/>
            <person name="Podell S."/>
            <person name="Allen E.E."/>
        </authorList>
    </citation>
    <scope>NUCLEOTIDE SEQUENCE [LARGE SCALE GENOMIC DNA]</scope>
    <source>
        <strain evidence="5 6">G22</strain>
    </source>
</reference>
<comment type="caution">
    <text evidence="5">The sequence shown here is derived from an EMBL/GenBank/DDBJ whole genome shotgun (WGS) entry which is preliminary data.</text>
</comment>
<dbReference type="PANTHER" id="PTHR32114">
    <property type="entry name" value="ABC TRANSPORTER ABCH.3"/>
    <property type="match status" value="1"/>
</dbReference>
<keyword evidence="6" id="KW-1185">Reference proteome</keyword>
<dbReference type="AlphaFoldDB" id="V4H8D9"/>
<feature type="compositionally biased region" description="Basic and acidic residues" evidence="4">
    <location>
        <begin position="363"/>
        <end position="404"/>
    </location>
</feature>
<feature type="coiled-coil region" evidence="3">
    <location>
        <begin position="131"/>
        <end position="280"/>
    </location>
</feature>
<evidence type="ECO:0000313" key="6">
    <source>
        <dbReference type="Proteomes" id="UP000017840"/>
    </source>
</evidence>
<dbReference type="eggNOG" id="arCOG00373">
    <property type="taxonomic scope" value="Archaea"/>
</dbReference>
<dbReference type="PATRIC" id="fig|1324957.4.peg.3429"/>
<dbReference type="EMBL" id="ASGZ01000068">
    <property type="protein sequence ID" value="ESP86955.1"/>
    <property type="molecule type" value="Genomic_DNA"/>
</dbReference>
<feature type="region of interest" description="Disordered" evidence="4">
    <location>
        <begin position="346"/>
        <end position="404"/>
    </location>
</feature>
<keyword evidence="1 3" id="KW-0175">Coiled coil</keyword>
<accession>V4H8D9</accession>
<dbReference type="PANTHER" id="PTHR32114:SF2">
    <property type="entry name" value="ABC TRANSPORTER ABCH.3"/>
    <property type="match status" value="1"/>
</dbReference>